<dbReference type="EMBL" id="MVHP01000020">
    <property type="protein sequence ID" value="ORA64294.1"/>
    <property type="molecule type" value="Genomic_DNA"/>
</dbReference>
<dbReference type="CDD" id="cd00531">
    <property type="entry name" value="NTF2_like"/>
    <property type="match status" value="1"/>
</dbReference>
<dbReference type="Proteomes" id="UP000192772">
    <property type="component" value="Unassembled WGS sequence"/>
</dbReference>
<feature type="domain" description="SnoaL-like" evidence="1">
    <location>
        <begin position="16"/>
        <end position="114"/>
    </location>
</feature>
<gene>
    <name evidence="2" type="ORF">BST23_17280</name>
</gene>
<evidence type="ECO:0000313" key="3">
    <source>
        <dbReference type="Proteomes" id="UP000192772"/>
    </source>
</evidence>
<dbReference type="InterPro" id="IPR037401">
    <property type="entry name" value="SnoaL-like"/>
</dbReference>
<evidence type="ECO:0000259" key="1">
    <source>
        <dbReference type="Pfam" id="PF12680"/>
    </source>
</evidence>
<organism evidence="2 3">
    <name type="scientific">Mycolicibacterium elephantis</name>
    <dbReference type="NCBI Taxonomy" id="81858"/>
    <lineage>
        <taxon>Bacteria</taxon>
        <taxon>Bacillati</taxon>
        <taxon>Actinomycetota</taxon>
        <taxon>Actinomycetes</taxon>
        <taxon>Mycobacteriales</taxon>
        <taxon>Mycobacteriaceae</taxon>
        <taxon>Mycolicibacterium</taxon>
    </lineage>
</organism>
<sequence length="135" mass="14602">MGCEEREVEVDNKEIIRRGYDAFAAGDRDAVMGLFDDDIEWVQPGRSTVSGTFHGKTEVMEQFGRLAAKGLTVKVERLVAEGDNVVAITEVSAGGETGQDADVFTLRDGKVVRVEVHGDTALLERVYGTKQLAAG</sequence>
<dbReference type="AlphaFoldDB" id="A0A1X0CVW0"/>
<dbReference type="InterPro" id="IPR032710">
    <property type="entry name" value="NTF2-like_dom_sf"/>
</dbReference>
<dbReference type="STRING" id="81858.BST23_17280"/>
<proteinExistence type="predicted"/>
<dbReference type="PANTHER" id="PTHR41252">
    <property type="entry name" value="BLR2505 PROTEIN"/>
    <property type="match status" value="1"/>
</dbReference>
<reference evidence="2 3" key="1">
    <citation type="submission" date="2017-02" db="EMBL/GenBank/DDBJ databases">
        <title>The new phylogeny of genus Mycobacterium.</title>
        <authorList>
            <person name="Tortoli E."/>
            <person name="Trovato A."/>
            <person name="Cirillo D.M."/>
        </authorList>
    </citation>
    <scope>NUCLEOTIDE SEQUENCE [LARGE SCALE GENOMIC DNA]</scope>
    <source>
        <strain evidence="2 3">FI-09383</strain>
    </source>
</reference>
<comment type="caution">
    <text evidence="2">The sequence shown here is derived from an EMBL/GenBank/DDBJ whole genome shotgun (WGS) entry which is preliminary data.</text>
</comment>
<dbReference type="SUPFAM" id="SSF54427">
    <property type="entry name" value="NTF2-like"/>
    <property type="match status" value="1"/>
</dbReference>
<accession>A0A1X0CVW0</accession>
<name>A0A1X0CVW0_9MYCO</name>
<protein>
    <submittedName>
        <fullName evidence="2">DUF4440 domain-containing protein</fullName>
    </submittedName>
</protein>
<dbReference type="PANTHER" id="PTHR41252:SF1">
    <property type="entry name" value="BLR2505 PROTEIN"/>
    <property type="match status" value="1"/>
</dbReference>
<dbReference type="Gene3D" id="3.10.450.50">
    <property type="match status" value="1"/>
</dbReference>
<dbReference type="Pfam" id="PF12680">
    <property type="entry name" value="SnoaL_2"/>
    <property type="match status" value="1"/>
</dbReference>
<evidence type="ECO:0000313" key="2">
    <source>
        <dbReference type="EMBL" id="ORA64294.1"/>
    </source>
</evidence>